<dbReference type="Gene3D" id="3.90.1590.10">
    <property type="entry name" value="glutathione-dependent formaldehyde- activating enzyme (gfa)"/>
    <property type="match status" value="1"/>
</dbReference>
<protein>
    <submittedName>
        <fullName evidence="6">Mss4-like protein</fullName>
    </submittedName>
</protein>
<keyword evidence="7" id="KW-1185">Reference proteome</keyword>
<dbReference type="InterPro" id="IPR011057">
    <property type="entry name" value="Mss4-like_sf"/>
</dbReference>
<organism evidence="6 7">
    <name type="scientific">Phialemonium atrogriseum</name>
    <dbReference type="NCBI Taxonomy" id="1093897"/>
    <lineage>
        <taxon>Eukaryota</taxon>
        <taxon>Fungi</taxon>
        <taxon>Dikarya</taxon>
        <taxon>Ascomycota</taxon>
        <taxon>Pezizomycotina</taxon>
        <taxon>Sordariomycetes</taxon>
        <taxon>Sordariomycetidae</taxon>
        <taxon>Cephalothecales</taxon>
        <taxon>Cephalothecaceae</taxon>
        <taxon>Phialemonium</taxon>
    </lineage>
</organism>
<dbReference type="RefSeq" id="XP_060283463.1">
    <property type="nucleotide sequence ID" value="XM_060428003.1"/>
</dbReference>
<dbReference type="GO" id="GO:0046872">
    <property type="term" value="F:metal ion binding"/>
    <property type="evidence" value="ECO:0007669"/>
    <property type="project" value="UniProtKB-KW"/>
</dbReference>
<dbReference type="EMBL" id="MU839009">
    <property type="protein sequence ID" value="KAK1767250.1"/>
    <property type="molecule type" value="Genomic_DNA"/>
</dbReference>
<name>A0AAJ0FNK4_9PEZI</name>
<evidence type="ECO:0000313" key="7">
    <source>
        <dbReference type="Proteomes" id="UP001244011"/>
    </source>
</evidence>
<dbReference type="GO" id="GO:0016846">
    <property type="term" value="F:carbon-sulfur lyase activity"/>
    <property type="evidence" value="ECO:0007669"/>
    <property type="project" value="InterPro"/>
</dbReference>
<evidence type="ECO:0000259" key="5">
    <source>
        <dbReference type="PROSITE" id="PS51891"/>
    </source>
</evidence>
<evidence type="ECO:0000256" key="1">
    <source>
        <dbReference type="ARBA" id="ARBA00005495"/>
    </source>
</evidence>
<sequence length="157" mass="17291">MTKPEDSGLPVSCQCGYISFKTPTPKPIGMAHCHCTDCRKQSASAYGTSSYFPADKFFPLAPELEGRLSVFTRPTDSGNTMHCYFCPKCGVRVFHVGYSPDGRRRDIVSIKGGCVEGLDWTGVKHIFTRSAVVKIPEECEQYDTVPPSMQGNAAKRE</sequence>
<dbReference type="PANTHER" id="PTHR33337">
    <property type="entry name" value="GFA DOMAIN-CONTAINING PROTEIN"/>
    <property type="match status" value="1"/>
</dbReference>
<evidence type="ECO:0000256" key="4">
    <source>
        <dbReference type="ARBA" id="ARBA00023239"/>
    </source>
</evidence>
<dbReference type="GeneID" id="85311190"/>
<keyword evidence="3" id="KW-0862">Zinc</keyword>
<accession>A0AAJ0FNK4</accession>
<comment type="similarity">
    <text evidence="1">Belongs to the Gfa family.</text>
</comment>
<keyword evidence="4" id="KW-0456">Lyase</keyword>
<dbReference type="PROSITE" id="PS51891">
    <property type="entry name" value="CENP_V_GFA"/>
    <property type="match status" value="1"/>
</dbReference>
<evidence type="ECO:0000313" key="6">
    <source>
        <dbReference type="EMBL" id="KAK1767250.1"/>
    </source>
</evidence>
<dbReference type="Proteomes" id="UP001244011">
    <property type="component" value="Unassembled WGS sequence"/>
</dbReference>
<dbReference type="Pfam" id="PF04828">
    <property type="entry name" value="GFA"/>
    <property type="match status" value="1"/>
</dbReference>
<evidence type="ECO:0000256" key="2">
    <source>
        <dbReference type="ARBA" id="ARBA00022723"/>
    </source>
</evidence>
<comment type="caution">
    <text evidence="6">The sequence shown here is derived from an EMBL/GenBank/DDBJ whole genome shotgun (WGS) entry which is preliminary data.</text>
</comment>
<reference evidence="6" key="1">
    <citation type="submission" date="2023-06" db="EMBL/GenBank/DDBJ databases">
        <title>Genome-scale phylogeny and comparative genomics of the fungal order Sordariales.</title>
        <authorList>
            <consortium name="Lawrence Berkeley National Laboratory"/>
            <person name="Hensen N."/>
            <person name="Bonometti L."/>
            <person name="Westerberg I."/>
            <person name="Brannstrom I.O."/>
            <person name="Guillou S."/>
            <person name="Cros-Aarteil S."/>
            <person name="Calhoun S."/>
            <person name="Haridas S."/>
            <person name="Kuo A."/>
            <person name="Mondo S."/>
            <person name="Pangilinan J."/>
            <person name="Riley R."/>
            <person name="Labutti K."/>
            <person name="Andreopoulos B."/>
            <person name="Lipzen A."/>
            <person name="Chen C."/>
            <person name="Yanf M."/>
            <person name="Daum C."/>
            <person name="Ng V."/>
            <person name="Clum A."/>
            <person name="Steindorff A."/>
            <person name="Ohm R."/>
            <person name="Martin F."/>
            <person name="Silar P."/>
            <person name="Natvig D."/>
            <person name="Lalanne C."/>
            <person name="Gautier V."/>
            <person name="Ament-Velasquez S.L."/>
            <person name="Kruys A."/>
            <person name="Hutchinson M.I."/>
            <person name="Powell A.J."/>
            <person name="Barry K."/>
            <person name="Miller A.N."/>
            <person name="Grigoriev I.V."/>
            <person name="Debuchy R."/>
            <person name="Gladieux P."/>
            <person name="Thoren M.H."/>
            <person name="Johannesson H."/>
        </authorList>
    </citation>
    <scope>NUCLEOTIDE SEQUENCE</scope>
    <source>
        <strain evidence="6">8032-3</strain>
    </source>
</reference>
<dbReference type="AlphaFoldDB" id="A0AAJ0FNK4"/>
<keyword evidence="2" id="KW-0479">Metal-binding</keyword>
<dbReference type="SUPFAM" id="SSF51316">
    <property type="entry name" value="Mss4-like"/>
    <property type="match status" value="1"/>
</dbReference>
<feature type="domain" description="CENP-V/GFA" evidence="5">
    <location>
        <begin position="6"/>
        <end position="143"/>
    </location>
</feature>
<dbReference type="InterPro" id="IPR006913">
    <property type="entry name" value="CENP-V/GFA"/>
</dbReference>
<dbReference type="PANTHER" id="PTHR33337:SF3">
    <property type="entry name" value="CENP-V_GFA DOMAIN-CONTAINING PROTEIN"/>
    <property type="match status" value="1"/>
</dbReference>
<evidence type="ECO:0000256" key="3">
    <source>
        <dbReference type="ARBA" id="ARBA00022833"/>
    </source>
</evidence>
<gene>
    <name evidence="6" type="ORF">QBC33DRAFT_539678</name>
</gene>
<proteinExistence type="inferred from homology"/>